<dbReference type="EMBL" id="VXIV02002654">
    <property type="protein sequence ID" value="KAF6023878.1"/>
    <property type="molecule type" value="Genomic_DNA"/>
</dbReference>
<protein>
    <recommendedName>
        <fullName evidence="3">Reverse transcriptase</fullName>
    </recommendedName>
</protein>
<dbReference type="OrthoDB" id="6286681at2759"/>
<comment type="caution">
    <text evidence="1">The sequence shown here is derived from an EMBL/GenBank/DDBJ whole genome shotgun (WGS) entry which is preliminary data.</text>
</comment>
<dbReference type="Proteomes" id="UP000593567">
    <property type="component" value="Unassembled WGS sequence"/>
</dbReference>
<organism evidence="1 2">
    <name type="scientific">Bugula neritina</name>
    <name type="common">Brown bryozoan</name>
    <name type="synonym">Sertularia neritina</name>
    <dbReference type="NCBI Taxonomy" id="10212"/>
    <lineage>
        <taxon>Eukaryota</taxon>
        <taxon>Metazoa</taxon>
        <taxon>Spiralia</taxon>
        <taxon>Lophotrochozoa</taxon>
        <taxon>Bryozoa</taxon>
        <taxon>Gymnolaemata</taxon>
        <taxon>Cheilostomatida</taxon>
        <taxon>Flustrina</taxon>
        <taxon>Buguloidea</taxon>
        <taxon>Bugulidae</taxon>
        <taxon>Bugula</taxon>
    </lineage>
</organism>
<gene>
    <name evidence="1" type="ORF">EB796_017809</name>
</gene>
<evidence type="ECO:0008006" key="3">
    <source>
        <dbReference type="Google" id="ProtNLM"/>
    </source>
</evidence>
<sequence>MMKISSLDEGSGHSNDDESLVMADDLLVRSGSLKHLDALTRAFIKQWLKIKLNCSKAIFHSTTEHGGLGIPSFLYQVPLLRYSRNGRLLTYDYPITTVINDNLPTPAPTIIGTPMTSKEDIKWIRTANHSRLTGRDFIRAVHLRHNLLPSGMMLSRLSSAHSRNCPVCVNAPNTVAHILQQCPRSHGARIKRHNAICKYVSETMTKMNYKVDWEPLIRTTEGLLKSDLIASIGNCALVIDIAICSDGVDPDKMYKDKIAKYKPVAEALDDSYSDIKLMAFIVNWRGAVAKRTLEDFEPFVTPKGPHHILECGKAKEEEALVPISTPSSSSTICDLEQRIHRLEGKLSQLTPQLLAAPIEMAGVKDTRQKGRARHSVPGR</sequence>
<proteinExistence type="predicted"/>
<accession>A0A7J7JES2</accession>
<evidence type="ECO:0000313" key="2">
    <source>
        <dbReference type="Proteomes" id="UP000593567"/>
    </source>
</evidence>
<name>A0A7J7JES2_BUGNE</name>
<evidence type="ECO:0000313" key="1">
    <source>
        <dbReference type="EMBL" id="KAF6023878.1"/>
    </source>
</evidence>
<reference evidence="1" key="1">
    <citation type="submission" date="2020-06" db="EMBL/GenBank/DDBJ databases">
        <title>Draft genome of Bugula neritina, a colonial animal packing powerful symbionts and potential medicines.</title>
        <authorList>
            <person name="Rayko M."/>
        </authorList>
    </citation>
    <scope>NUCLEOTIDE SEQUENCE [LARGE SCALE GENOMIC DNA]</scope>
    <source>
        <strain evidence="1">Kwan_BN1</strain>
    </source>
</reference>
<dbReference type="AlphaFoldDB" id="A0A7J7JES2"/>
<keyword evidence="2" id="KW-1185">Reference proteome</keyword>